<evidence type="ECO:0000256" key="1">
    <source>
        <dbReference type="ARBA" id="ARBA00004141"/>
    </source>
</evidence>
<feature type="transmembrane region" description="Helical" evidence="5">
    <location>
        <begin position="32"/>
        <end position="52"/>
    </location>
</feature>
<comment type="subcellular location">
    <subcellularLocation>
        <location evidence="1">Membrane</location>
        <topology evidence="1">Multi-pass membrane protein</topology>
    </subcellularLocation>
</comment>
<dbReference type="OrthoDB" id="9814143at2"/>
<evidence type="ECO:0000256" key="3">
    <source>
        <dbReference type="ARBA" id="ARBA00022989"/>
    </source>
</evidence>
<dbReference type="PANTHER" id="PTHR38480">
    <property type="entry name" value="SLR0254 PROTEIN"/>
    <property type="match status" value="1"/>
</dbReference>
<dbReference type="GO" id="GO:0016020">
    <property type="term" value="C:membrane"/>
    <property type="evidence" value="ECO:0007669"/>
    <property type="project" value="UniProtKB-SubCell"/>
</dbReference>
<evidence type="ECO:0000256" key="5">
    <source>
        <dbReference type="SAM" id="Phobius"/>
    </source>
</evidence>
<dbReference type="AlphaFoldDB" id="A0A1H7THU0"/>
<keyword evidence="3 5" id="KW-1133">Transmembrane helix</keyword>
<sequence length="250" mass="27989">MNHVSVVTSQNIAIDYDVAGVGERIAARMIDYAIFLAIYLFFLISAGSLGLIDNSGYIILLIIFGVLFVFYDLLCETLFNGQSIGKRVLHIKVISLDGYQPSLGQYFLRWLFRFVDFTLTLQVGGLICAAVTPNKQRIGDLVAGTTLIKTVPRTSLDAVVFKPQIQEDDYVPLLPEAMQLSDQEIALVHEVISNFNKSGNDMLIYKMAMKVRETIGVTIPEAMDELQFLQQIIKDYNYLTSRTDRSTGLV</sequence>
<evidence type="ECO:0000259" key="6">
    <source>
        <dbReference type="Pfam" id="PF06271"/>
    </source>
</evidence>
<dbReference type="RefSeq" id="WP_093326693.1">
    <property type="nucleotide sequence ID" value="NZ_FOAF01000004.1"/>
</dbReference>
<keyword evidence="2 5" id="KW-0812">Transmembrane</keyword>
<feature type="transmembrane region" description="Helical" evidence="5">
    <location>
        <begin position="58"/>
        <end position="79"/>
    </location>
</feature>
<protein>
    <submittedName>
        <fullName evidence="7">Uncharacterized membrane protein YckC, RDD family</fullName>
    </submittedName>
</protein>
<feature type="domain" description="RDD" evidence="6">
    <location>
        <begin position="18"/>
        <end position="144"/>
    </location>
</feature>
<proteinExistence type="predicted"/>
<gene>
    <name evidence="7" type="ORF">SAMN05661044_03499</name>
</gene>
<keyword evidence="8" id="KW-1185">Reference proteome</keyword>
<dbReference type="InterPro" id="IPR010432">
    <property type="entry name" value="RDD"/>
</dbReference>
<dbReference type="EMBL" id="FOAF01000004">
    <property type="protein sequence ID" value="SEL83387.1"/>
    <property type="molecule type" value="Genomic_DNA"/>
</dbReference>
<evidence type="ECO:0000313" key="8">
    <source>
        <dbReference type="Proteomes" id="UP000199421"/>
    </source>
</evidence>
<accession>A0A1H7THU0</accession>
<evidence type="ECO:0000256" key="4">
    <source>
        <dbReference type="ARBA" id="ARBA00023136"/>
    </source>
</evidence>
<dbReference type="Pfam" id="PF06271">
    <property type="entry name" value="RDD"/>
    <property type="match status" value="1"/>
</dbReference>
<organism evidence="7 8">
    <name type="scientific">Olivibacter domesticus</name>
    <name type="common">Pseudosphingobacterium domesticum</name>
    <dbReference type="NCBI Taxonomy" id="407022"/>
    <lineage>
        <taxon>Bacteria</taxon>
        <taxon>Pseudomonadati</taxon>
        <taxon>Bacteroidota</taxon>
        <taxon>Sphingobacteriia</taxon>
        <taxon>Sphingobacteriales</taxon>
        <taxon>Sphingobacteriaceae</taxon>
        <taxon>Olivibacter</taxon>
    </lineage>
</organism>
<evidence type="ECO:0000256" key="2">
    <source>
        <dbReference type="ARBA" id="ARBA00022692"/>
    </source>
</evidence>
<evidence type="ECO:0000313" key="7">
    <source>
        <dbReference type="EMBL" id="SEL83387.1"/>
    </source>
</evidence>
<dbReference type="Proteomes" id="UP000199421">
    <property type="component" value="Unassembled WGS sequence"/>
</dbReference>
<reference evidence="8" key="1">
    <citation type="submission" date="2016-10" db="EMBL/GenBank/DDBJ databases">
        <authorList>
            <person name="Varghese N."/>
            <person name="Submissions S."/>
        </authorList>
    </citation>
    <scope>NUCLEOTIDE SEQUENCE [LARGE SCALE GENOMIC DNA]</scope>
    <source>
        <strain evidence="8">DSM 18733</strain>
    </source>
</reference>
<name>A0A1H7THU0_OLID1</name>
<dbReference type="STRING" id="407022.SAMN05661044_03499"/>
<dbReference type="PANTHER" id="PTHR38480:SF1">
    <property type="entry name" value="SLR0254 PROTEIN"/>
    <property type="match status" value="1"/>
</dbReference>
<keyword evidence="4 5" id="KW-0472">Membrane</keyword>